<feature type="transmembrane region" description="Helical" evidence="1">
    <location>
        <begin position="28"/>
        <end position="46"/>
    </location>
</feature>
<gene>
    <name evidence="2" type="ORF">H105_01064</name>
</gene>
<proteinExistence type="predicted"/>
<protein>
    <submittedName>
        <fullName evidence="2">Uncharacterized protein</fullName>
    </submittedName>
</protein>
<evidence type="ECO:0000256" key="1">
    <source>
        <dbReference type="SAM" id="Phobius"/>
    </source>
</evidence>
<dbReference type="HOGENOM" id="CLU_1897701_0_0_1"/>
<sequence>MFQMCLSTPEAIYLAFTMVQGVIPRRRMFYLSIFLSSSCLFAFGLIPTQGLDKKRTHPVHALRPAEFWPPRNMYGWNGGRVATAIAHGTSCQRRFHQTCRGYPCDVGVERLKAAEVMQSSCPIPTRPTHMVTEI</sequence>
<evidence type="ECO:0000313" key="2">
    <source>
        <dbReference type="EMBL" id="EZF77783.1"/>
    </source>
</evidence>
<dbReference type="AlphaFoldDB" id="A0A022Y5A3"/>
<keyword evidence="1" id="KW-1133">Transmembrane helix</keyword>
<name>A0A022Y5A3_TRISD</name>
<dbReference type="Proteomes" id="UP000023623">
    <property type="component" value="Unassembled WGS sequence"/>
</dbReference>
<keyword evidence="1" id="KW-0812">Transmembrane</keyword>
<keyword evidence="3" id="KW-1185">Reference proteome</keyword>
<reference evidence="2 3" key="1">
    <citation type="submission" date="2014-02" db="EMBL/GenBank/DDBJ databases">
        <title>The Genome Sequence of Trichophyton rubrum (morphotype soudanense) CBS 452.61.</title>
        <authorList>
            <consortium name="The Broad Institute Genomics Platform"/>
            <person name="Cuomo C.A."/>
            <person name="White T.C."/>
            <person name="Graser Y."/>
            <person name="Martinez-Rossi N."/>
            <person name="Heitman J."/>
            <person name="Young S.K."/>
            <person name="Zeng Q."/>
            <person name="Gargeya S."/>
            <person name="Abouelleil A."/>
            <person name="Alvarado L."/>
            <person name="Chapman S.B."/>
            <person name="Gainer-Dewar J."/>
            <person name="Goldberg J."/>
            <person name="Griggs A."/>
            <person name="Gujja S."/>
            <person name="Hansen M."/>
            <person name="Howarth C."/>
            <person name="Imamovic A."/>
            <person name="Larimer J."/>
            <person name="Martinez D."/>
            <person name="Murphy C."/>
            <person name="Pearson M.D."/>
            <person name="Persinoti G."/>
            <person name="Poon T."/>
            <person name="Priest M."/>
            <person name="Roberts A.D."/>
            <person name="Saif S."/>
            <person name="Shea T.D."/>
            <person name="Sykes S.N."/>
            <person name="Wortman J."/>
            <person name="Nusbaum C."/>
            <person name="Birren B."/>
        </authorList>
    </citation>
    <scope>NUCLEOTIDE SEQUENCE [LARGE SCALE GENOMIC DNA]</scope>
    <source>
        <strain evidence="2 3">CBS 452.61</strain>
    </source>
</reference>
<dbReference type="EMBL" id="KK208741">
    <property type="protein sequence ID" value="EZF77783.1"/>
    <property type="molecule type" value="Genomic_DNA"/>
</dbReference>
<evidence type="ECO:0000313" key="3">
    <source>
        <dbReference type="Proteomes" id="UP000023623"/>
    </source>
</evidence>
<organism evidence="2 3">
    <name type="scientific">Trichophyton soudanense CBS 452.61</name>
    <dbReference type="NCBI Taxonomy" id="1215331"/>
    <lineage>
        <taxon>Eukaryota</taxon>
        <taxon>Fungi</taxon>
        <taxon>Dikarya</taxon>
        <taxon>Ascomycota</taxon>
        <taxon>Pezizomycotina</taxon>
        <taxon>Eurotiomycetes</taxon>
        <taxon>Eurotiomycetidae</taxon>
        <taxon>Onygenales</taxon>
        <taxon>Arthrodermataceae</taxon>
        <taxon>Trichophyton</taxon>
    </lineage>
</organism>
<keyword evidence="1" id="KW-0472">Membrane</keyword>
<accession>A0A022Y5A3</accession>